<gene>
    <name evidence="1" type="ORF">AAF712_011639</name>
</gene>
<comment type="caution">
    <text evidence="1">The sequence shown here is derived from an EMBL/GenBank/DDBJ whole genome shotgun (WGS) entry which is preliminary data.</text>
</comment>
<proteinExistence type="predicted"/>
<organism evidence="1 2">
    <name type="scientific">Marasmius tenuissimus</name>
    <dbReference type="NCBI Taxonomy" id="585030"/>
    <lineage>
        <taxon>Eukaryota</taxon>
        <taxon>Fungi</taxon>
        <taxon>Dikarya</taxon>
        <taxon>Basidiomycota</taxon>
        <taxon>Agaricomycotina</taxon>
        <taxon>Agaricomycetes</taxon>
        <taxon>Agaricomycetidae</taxon>
        <taxon>Agaricales</taxon>
        <taxon>Marasmiineae</taxon>
        <taxon>Marasmiaceae</taxon>
        <taxon>Marasmius</taxon>
    </lineage>
</organism>
<dbReference type="EMBL" id="JBBXMP010000133">
    <property type="protein sequence ID" value="KAL0061496.1"/>
    <property type="molecule type" value="Genomic_DNA"/>
</dbReference>
<dbReference type="Proteomes" id="UP001437256">
    <property type="component" value="Unassembled WGS sequence"/>
</dbReference>
<keyword evidence="2" id="KW-1185">Reference proteome</keyword>
<evidence type="ECO:0000313" key="2">
    <source>
        <dbReference type="Proteomes" id="UP001437256"/>
    </source>
</evidence>
<reference evidence="1 2" key="1">
    <citation type="submission" date="2024-05" db="EMBL/GenBank/DDBJ databases">
        <title>A draft genome resource for the thread blight pathogen Marasmius tenuissimus strain MS-2.</title>
        <authorList>
            <person name="Yulfo-Soto G.E."/>
            <person name="Baruah I.K."/>
            <person name="Amoako-Attah I."/>
            <person name="Bukari Y."/>
            <person name="Meinhardt L.W."/>
            <person name="Bailey B.A."/>
            <person name="Cohen S.P."/>
        </authorList>
    </citation>
    <scope>NUCLEOTIDE SEQUENCE [LARGE SCALE GENOMIC DNA]</scope>
    <source>
        <strain evidence="1 2">MS-2</strain>
    </source>
</reference>
<protein>
    <submittedName>
        <fullName evidence="1">Uncharacterized protein</fullName>
    </submittedName>
</protein>
<accession>A0ABR2ZIT9</accession>
<name>A0ABR2ZIT9_9AGAR</name>
<evidence type="ECO:0000313" key="1">
    <source>
        <dbReference type="EMBL" id="KAL0061496.1"/>
    </source>
</evidence>
<sequence length="223" mass="26599">MPLLRRAKKPSKRPMTRLRRYNHIQTPVSYEIQRQRRELREAQQARIAKRREMTANLSGEVDVDKHDHDCFELDALYYEQSLRRFKTTLQRELNNDAFQYLENLYREFYLWKTANRPGPSPLDHLLAVLQSLEGTSKKICQEIMSTVGHVQLWEKYNALNHFIYHLQSCINDLHIALLEEDMMDPLDKGVHSTYSTLEHRHEQRSLRMFDDQRLQLTYNAAGL</sequence>